<evidence type="ECO:0000256" key="1">
    <source>
        <dbReference type="SAM" id="Phobius"/>
    </source>
</evidence>
<dbReference type="EMBL" id="WHJE01000008">
    <property type="protein sequence ID" value="KAE8765556.1"/>
    <property type="molecule type" value="Genomic_DNA"/>
</dbReference>
<dbReference type="Proteomes" id="UP000451860">
    <property type="component" value="Unassembled WGS sequence"/>
</dbReference>
<proteinExistence type="predicted"/>
<dbReference type="OrthoDB" id="5149099at2"/>
<organism evidence="2 3">
    <name type="scientific">Georgenia thermotolerans</name>
    <dbReference type="NCBI Taxonomy" id="527326"/>
    <lineage>
        <taxon>Bacteria</taxon>
        <taxon>Bacillati</taxon>
        <taxon>Actinomycetota</taxon>
        <taxon>Actinomycetes</taxon>
        <taxon>Micrococcales</taxon>
        <taxon>Bogoriellaceae</taxon>
        <taxon>Georgenia</taxon>
    </lineage>
</organism>
<sequence>MNPFRASRRPGWFARLTTAQRGWVLLGGSLAVTLTLAAAGASMPFLSGILAVIMCFGLVLALISLFGGSHTAALAAARRGMTPSYGAFGRVPASWEYYETFGR</sequence>
<name>A0A7J5UTF4_9MICO</name>
<feature type="transmembrane region" description="Helical" evidence="1">
    <location>
        <begin position="21"/>
        <end position="39"/>
    </location>
</feature>
<reference evidence="2 3" key="1">
    <citation type="submission" date="2019-10" db="EMBL/GenBank/DDBJ databases">
        <title>Georgenia wutianyii sp. nov. and Georgenia yuyongxinii sp. nov. isolated from plateau pika (Ochotona curzoniae) in the Qinghai-Tibet plateau of China.</title>
        <authorList>
            <person name="Tian Z."/>
        </authorList>
    </citation>
    <scope>NUCLEOTIDE SEQUENCE [LARGE SCALE GENOMIC DNA]</scope>
    <source>
        <strain evidence="2 3">DSM 21501</strain>
    </source>
</reference>
<comment type="caution">
    <text evidence="2">The sequence shown here is derived from an EMBL/GenBank/DDBJ whole genome shotgun (WGS) entry which is preliminary data.</text>
</comment>
<keyword evidence="3" id="KW-1185">Reference proteome</keyword>
<dbReference type="AlphaFoldDB" id="A0A7J5UTF4"/>
<keyword evidence="1" id="KW-1133">Transmembrane helix</keyword>
<protein>
    <submittedName>
        <fullName evidence="2">Uncharacterized protein</fullName>
    </submittedName>
</protein>
<feature type="transmembrane region" description="Helical" evidence="1">
    <location>
        <begin position="45"/>
        <end position="68"/>
    </location>
</feature>
<evidence type="ECO:0000313" key="2">
    <source>
        <dbReference type="EMBL" id="KAE8765556.1"/>
    </source>
</evidence>
<keyword evidence="1" id="KW-0472">Membrane</keyword>
<dbReference type="RefSeq" id="WP_152201006.1">
    <property type="nucleotide sequence ID" value="NZ_VUKF01000005.1"/>
</dbReference>
<gene>
    <name evidence="2" type="ORF">GB883_03275</name>
</gene>
<evidence type="ECO:0000313" key="3">
    <source>
        <dbReference type="Proteomes" id="UP000451860"/>
    </source>
</evidence>
<keyword evidence="1" id="KW-0812">Transmembrane</keyword>
<accession>A0A7J5UTF4</accession>